<proteinExistence type="predicted"/>
<evidence type="ECO:0000313" key="3">
    <source>
        <dbReference type="Proteomes" id="UP000327013"/>
    </source>
</evidence>
<gene>
    <name evidence="2" type="ORF">FH972_010595</name>
</gene>
<protein>
    <submittedName>
        <fullName evidence="2">Uncharacterized protein</fullName>
    </submittedName>
</protein>
<feature type="region of interest" description="Disordered" evidence="1">
    <location>
        <begin position="100"/>
        <end position="129"/>
    </location>
</feature>
<evidence type="ECO:0000256" key="1">
    <source>
        <dbReference type="SAM" id="MobiDB-lite"/>
    </source>
</evidence>
<organism evidence="2 3">
    <name type="scientific">Carpinus fangiana</name>
    <dbReference type="NCBI Taxonomy" id="176857"/>
    <lineage>
        <taxon>Eukaryota</taxon>
        <taxon>Viridiplantae</taxon>
        <taxon>Streptophyta</taxon>
        <taxon>Embryophyta</taxon>
        <taxon>Tracheophyta</taxon>
        <taxon>Spermatophyta</taxon>
        <taxon>Magnoliopsida</taxon>
        <taxon>eudicotyledons</taxon>
        <taxon>Gunneridae</taxon>
        <taxon>Pentapetalae</taxon>
        <taxon>rosids</taxon>
        <taxon>fabids</taxon>
        <taxon>Fagales</taxon>
        <taxon>Betulaceae</taxon>
        <taxon>Carpinus</taxon>
    </lineage>
</organism>
<dbReference type="AlphaFoldDB" id="A0A660KUT7"/>
<dbReference type="EMBL" id="CM017324">
    <property type="protein sequence ID" value="KAE8038049.1"/>
    <property type="molecule type" value="Genomic_DNA"/>
</dbReference>
<evidence type="ECO:0000313" key="2">
    <source>
        <dbReference type="EMBL" id="KAE8038049.1"/>
    </source>
</evidence>
<keyword evidence="3" id="KW-1185">Reference proteome</keyword>
<feature type="region of interest" description="Disordered" evidence="1">
    <location>
        <begin position="60"/>
        <end position="84"/>
    </location>
</feature>
<dbReference type="Proteomes" id="UP000327013">
    <property type="component" value="Chromosome 4"/>
</dbReference>
<name>A0A660KUT7_9ROSI</name>
<accession>A0A660KUT7</accession>
<sequence length="129" mass="14626">MRLPQSCDANSYSGSHDKLVDDDPFSESRRNVGAYPDSGSYARALLRIKRRHQYRPRLELLCPSPPRNREETSAQTQTRAPVHELSLKPLASTLSWAPMTSSWVTTPPRNREEKCQGQPRLELLCPSPP</sequence>
<reference evidence="2 3" key="1">
    <citation type="submission" date="2019-06" db="EMBL/GenBank/DDBJ databases">
        <title>A chromosomal-level reference genome of Carpinus fangiana (Coryloideae, Betulaceae).</title>
        <authorList>
            <person name="Yang X."/>
            <person name="Wang Z."/>
            <person name="Zhang L."/>
            <person name="Hao G."/>
            <person name="Liu J."/>
            <person name="Yang Y."/>
        </authorList>
    </citation>
    <scope>NUCLEOTIDE SEQUENCE [LARGE SCALE GENOMIC DNA]</scope>
    <source>
        <strain evidence="2">Cfa_2016G</strain>
        <tissue evidence="2">Leaf</tissue>
    </source>
</reference>
<feature type="region of interest" description="Disordered" evidence="1">
    <location>
        <begin position="1"/>
        <end position="37"/>
    </location>
</feature>
<feature type="compositionally biased region" description="Basic and acidic residues" evidence="1">
    <location>
        <begin position="15"/>
        <end position="30"/>
    </location>
</feature>